<gene>
    <name evidence="2" type="ORF">FA15DRAFT_665573</name>
</gene>
<dbReference type="InterPro" id="IPR051288">
    <property type="entry name" value="Serum_paraoxonase/arylesterase"/>
</dbReference>
<dbReference type="Proteomes" id="UP000307440">
    <property type="component" value="Unassembled WGS sequence"/>
</dbReference>
<name>A0A5C3L4Z3_COPMA</name>
<sequence>MACIRGLGWMILILSAWLYRSGSVLKNVLLTKTRLPVGYAANADYTSDCQYLGPGEAQEDPFNSLAYCEDTGFWEHRDSDGKTSSRLVLFSCDPNRKSWNTVMGPLRDPNPRGALWVYAPTQSGQPASKPQRITLQDYPEDHDFHPLGFEAWPSYGGNASNLYVINHARRRTVIEQFLIRPSEPTVATHVRTISSLFFVAPNGLALTSPDSFYVTNDHLFTRRWPIIGTFVPLIESILGLPLAFVSHITLNPPHSHKGAIAKHKFAASFLPFPNGVAISEDGKRVAVALSSLAQVRFFERNPQTNSLKQNLEVVRLPFTPDNVRFTPSIEGPRGSEDLIVGGHPHFPSLSLLAKGAKDVHSGSWVVSIVPKVKGRLYENNGGKAFDGEALVSTCDYVDDGPTYTLKTLFQSDGSPQGFATATTGIRDPETGVLYISGLYDPHGALVCTPKKP</sequence>
<dbReference type="InterPro" id="IPR011042">
    <property type="entry name" value="6-blade_b-propeller_TolB-like"/>
</dbReference>
<dbReference type="Gene3D" id="2.120.10.30">
    <property type="entry name" value="TolB, C-terminal domain"/>
    <property type="match status" value="1"/>
</dbReference>
<keyword evidence="1" id="KW-0732">Signal</keyword>
<dbReference type="EMBL" id="ML210158">
    <property type="protein sequence ID" value="TFK28094.1"/>
    <property type="molecule type" value="Genomic_DNA"/>
</dbReference>
<keyword evidence="3" id="KW-1185">Reference proteome</keyword>
<proteinExistence type="predicted"/>
<feature type="signal peptide" evidence="1">
    <location>
        <begin position="1"/>
        <end position="22"/>
    </location>
</feature>
<evidence type="ECO:0000313" key="2">
    <source>
        <dbReference type="EMBL" id="TFK28094.1"/>
    </source>
</evidence>
<dbReference type="SUPFAM" id="SSF63829">
    <property type="entry name" value="Calcium-dependent phosphotriesterase"/>
    <property type="match status" value="1"/>
</dbReference>
<feature type="chain" id="PRO_5022775126" evidence="1">
    <location>
        <begin position="23"/>
        <end position="452"/>
    </location>
</feature>
<accession>A0A5C3L4Z3</accession>
<protein>
    <submittedName>
        <fullName evidence="2">Arylesterase</fullName>
    </submittedName>
</protein>
<dbReference type="OrthoDB" id="5307922at2759"/>
<organism evidence="2 3">
    <name type="scientific">Coprinopsis marcescibilis</name>
    <name type="common">Agaric fungus</name>
    <name type="synonym">Psathyrella marcescibilis</name>
    <dbReference type="NCBI Taxonomy" id="230819"/>
    <lineage>
        <taxon>Eukaryota</taxon>
        <taxon>Fungi</taxon>
        <taxon>Dikarya</taxon>
        <taxon>Basidiomycota</taxon>
        <taxon>Agaricomycotina</taxon>
        <taxon>Agaricomycetes</taxon>
        <taxon>Agaricomycetidae</taxon>
        <taxon>Agaricales</taxon>
        <taxon>Agaricineae</taxon>
        <taxon>Psathyrellaceae</taxon>
        <taxon>Coprinopsis</taxon>
    </lineage>
</organism>
<dbReference type="PANTHER" id="PTHR11799">
    <property type="entry name" value="PARAOXONASE"/>
    <property type="match status" value="1"/>
</dbReference>
<dbReference type="AlphaFoldDB" id="A0A5C3L4Z3"/>
<dbReference type="PANTHER" id="PTHR11799:SF30">
    <property type="entry name" value="SERUM PARAOXONASE_ARYLESTERASE 2"/>
    <property type="match status" value="1"/>
</dbReference>
<reference evidence="2 3" key="1">
    <citation type="journal article" date="2019" name="Nat. Ecol. Evol.">
        <title>Megaphylogeny resolves global patterns of mushroom evolution.</title>
        <authorList>
            <person name="Varga T."/>
            <person name="Krizsan K."/>
            <person name="Foldi C."/>
            <person name="Dima B."/>
            <person name="Sanchez-Garcia M."/>
            <person name="Sanchez-Ramirez S."/>
            <person name="Szollosi G.J."/>
            <person name="Szarkandi J.G."/>
            <person name="Papp V."/>
            <person name="Albert L."/>
            <person name="Andreopoulos W."/>
            <person name="Angelini C."/>
            <person name="Antonin V."/>
            <person name="Barry K.W."/>
            <person name="Bougher N.L."/>
            <person name="Buchanan P."/>
            <person name="Buyck B."/>
            <person name="Bense V."/>
            <person name="Catcheside P."/>
            <person name="Chovatia M."/>
            <person name="Cooper J."/>
            <person name="Damon W."/>
            <person name="Desjardin D."/>
            <person name="Finy P."/>
            <person name="Geml J."/>
            <person name="Haridas S."/>
            <person name="Hughes K."/>
            <person name="Justo A."/>
            <person name="Karasinski D."/>
            <person name="Kautmanova I."/>
            <person name="Kiss B."/>
            <person name="Kocsube S."/>
            <person name="Kotiranta H."/>
            <person name="LaButti K.M."/>
            <person name="Lechner B.E."/>
            <person name="Liimatainen K."/>
            <person name="Lipzen A."/>
            <person name="Lukacs Z."/>
            <person name="Mihaltcheva S."/>
            <person name="Morgado L.N."/>
            <person name="Niskanen T."/>
            <person name="Noordeloos M.E."/>
            <person name="Ohm R.A."/>
            <person name="Ortiz-Santana B."/>
            <person name="Ovrebo C."/>
            <person name="Racz N."/>
            <person name="Riley R."/>
            <person name="Savchenko A."/>
            <person name="Shiryaev A."/>
            <person name="Soop K."/>
            <person name="Spirin V."/>
            <person name="Szebenyi C."/>
            <person name="Tomsovsky M."/>
            <person name="Tulloss R.E."/>
            <person name="Uehling J."/>
            <person name="Grigoriev I.V."/>
            <person name="Vagvolgyi C."/>
            <person name="Papp T."/>
            <person name="Martin F.M."/>
            <person name="Miettinen O."/>
            <person name="Hibbett D.S."/>
            <person name="Nagy L.G."/>
        </authorList>
    </citation>
    <scope>NUCLEOTIDE SEQUENCE [LARGE SCALE GENOMIC DNA]</scope>
    <source>
        <strain evidence="2 3">CBS 121175</strain>
    </source>
</reference>
<evidence type="ECO:0000256" key="1">
    <source>
        <dbReference type="SAM" id="SignalP"/>
    </source>
</evidence>
<evidence type="ECO:0000313" key="3">
    <source>
        <dbReference type="Proteomes" id="UP000307440"/>
    </source>
</evidence>